<proteinExistence type="predicted"/>
<evidence type="ECO:0000313" key="1">
    <source>
        <dbReference type="EMBL" id="OKY77461.1"/>
    </source>
</evidence>
<comment type="caution">
    <text evidence="1">The sequence shown here is derived from an EMBL/GenBank/DDBJ whole genome shotgun (WGS) entry which is preliminary data.</text>
</comment>
<evidence type="ECO:0000313" key="2">
    <source>
        <dbReference type="Proteomes" id="UP000185744"/>
    </source>
</evidence>
<accession>A0A1Q6DSZ8</accession>
<dbReference type="Proteomes" id="UP000185744">
    <property type="component" value="Unassembled WGS sequence"/>
</dbReference>
<reference evidence="1" key="1">
    <citation type="submission" date="2016-12" db="EMBL/GenBank/DDBJ databases">
        <title>Discovery of methanogenic haloarchaea.</title>
        <authorList>
            <person name="Sorokin D.Y."/>
            <person name="Makarova K.S."/>
            <person name="Abbas B."/>
            <person name="Ferrer M."/>
            <person name="Golyshin P.N."/>
        </authorList>
    </citation>
    <scope>NUCLEOTIDE SEQUENCE [LARGE SCALE GENOMIC DNA]</scope>
    <source>
        <strain evidence="1">HMET1</strain>
    </source>
</reference>
<keyword evidence="2" id="KW-1185">Reference proteome</keyword>
<dbReference type="InParanoid" id="A0A1Q6DSZ8"/>
<gene>
    <name evidence="1" type="ORF">BTN85_2112</name>
</gene>
<dbReference type="STRING" id="1903181.BTN85_2112"/>
<dbReference type="AlphaFoldDB" id="A0A1Q6DSZ8"/>
<organism evidence="1 2">
    <name type="scientific">Methanohalarchaeum thermophilum</name>
    <dbReference type="NCBI Taxonomy" id="1903181"/>
    <lineage>
        <taxon>Archaea</taxon>
        <taxon>Methanobacteriati</taxon>
        <taxon>Methanobacteriota</taxon>
        <taxon>Methanonatronarchaeia</taxon>
        <taxon>Methanonatronarchaeales</taxon>
        <taxon>Methanonatronarchaeaceae</taxon>
        <taxon>Candidatus Methanohalarchaeum</taxon>
    </lineage>
</organism>
<name>A0A1Q6DSZ8_METT1</name>
<protein>
    <submittedName>
        <fullName evidence="1">Uncharacterized protein</fullName>
    </submittedName>
</protein>
<sequence>MTKKYMEFDSIVFHFKDGRTKTLRKTNLQRWNTKRDIIIFKREGRKIAINLKNVLFWKETKKIKIKSKNQK</sequence>
<dbReference type="EMBL" id="MSDW01000002">
    <property type="protein sequence ID" value="OKY77461.1"/>
    <property type="molecule type" value="Genomic_DNA"/>
</dbReference>